<dbReference type="NCBIfam" id="NF005093">
    <property type="entry name" value="PRK06522.2-4"/>
    <property type="match status" value="1"/>
</dbReference>
<proteinExistence type="inferred from homology"/>
<feature type="domain" description="Ketopantoate reductase N-terminal" evidence="12">
    <location>
        <begin position="3"/>
        <end position="145"/>
    </location>
</feature>
<dbReference type="InterPro" id="IPR008927">
    <property type="entry name" value="6-PGluconate_DH-like_C_sf"/>
</dbReference>
<dbReference type="Proteomes" id="UP000198694">
    <property type="component" value="Unassembled WGS sequence"/>
</dbReference>
<protein>
    <recommendedName>
        <fullName evidence="5 11">2-dehydropantoate 2-reductase</fullName>
        <ecNumber evidence="4 11">1.1.1.169</ecNumber>
    </recommendedName>
    <alternativeName>
        <fullName evidence="9 11">Ketopantoate reductase</fullName>
    </alternativeName>
</protein>
<dbReference type="GO" id="GO:0050661">
    <property type="term" value="F:NADP binding"/>
    <property type="evidence" value="ECO:0007669"/>
    <property type="project" value="TreeGrafter"/>
</dbReference>
<evidence type="ECO:0000256" key="11">
    <source>
        <dbReference type="RuleBase" id="RU362068"/>
    </source>
</evidence>
<evidence type="ECO:0000256" key="1">
    <source>
        <dbReference type="ARBA" id="ARBA00002919"/>
    </source>
</evidence>
<dbReference type="PANTHER" id="PTHR43765">
    <property type="entry name" value="2-DEHYDROPANTOATE 2-REDUCTASE-RELATED"/>
    <property type="match status" value="1"/>
</dbReference>
<dbReference type="InterPro" id="IPR036291">
    <property type="entry name" value="NAD(P)-bd_dom_sf"/>
</dbReference>
<dbReference type="OrthoDB" id="9800163at2"/>
<dbReference type="Pfam" id="PF02558">
    <property type="entry name" value="ApbA"/>
    <property type="match status" value="1"/>
</dbReference>
<evidence type="ECO:0000256" key="2">
    <source>
        <dbReference type="ARBA" id="ARBA00004994"/>
    </source>
</evidence>
<dbReference type="SUPFAM" id="SSF48179">
    <property type="entry name" value="6-phosphogluconate dehydrogenase C-terminal domain-like"/>
    <property type="match status" value="1"/>
</dbReference>
<dbReference type="InterPro" id="IPR013332">
    <property type="entry name" value="KPR_N"/>
</dbReference>
<evidence type="ECO:0000256" key="6">
    <source>
        <dbReference type="ARBA" id="ARBA00022655"/>
    </source>
</evidence>
<dbReference type="InterPro" id="IPR013752">
    <property type="entry name" value="KPA_reductase"/>
</dbReference>
<dbReference type="InterPro" id="IPR003710">
    <property type="entry name" value="ApbA"/>
</dbReference>
<dbReference type="GO" id="GO:0005737">
    <property type="term" value="C:cytoplasm"/>
    <property type="evidence" value="ECO:0007669"/>
    <property type="project" value="TreeGrafter"/>
</dbReference>
<gene>
    <name evidence="14" type="ORF">SAMN05216243_0616</name>
</gene>
<comment type="function">
    <text evidence="1 11">Catalyzes the NADPH-dependent reduction of ketopantoate into pantoic acid.</text>
</comment>
<dbReference type="Pfam" id="PF08546">
    <property type="entry name" value="ApbA_C"/>
    <property type="match status" value="1"/>
</dbReference>
<evidence type="ECO:0000313" key="14">
    <source>
        <dbReference type="EMBL" id="SDJ74406.1"/>
    </source>
</evidence>
<comment type="pathway">
    <text evidence="2 11">Cofactor biosynthesis; (R)-pantothenate biosynthesis; (R)-pantoate from 3-methyl-2-oxobutanoate: step 2/2.</text>
</comment>
<dbReference type="EMBL" id="FNFL01000001">
    <property type="protein sequence ID" value="SDJ74406.1"/>
    <property type="molecule type" value="Genomic_DNA"/>
</dbReference>
<evidence type="ECO:0000313" key="15">
    <source>
        <dbReference type="Proteomes" id="UP000198694"/>
    </source>
</evidence>
<dbReference type="GO" id="GO:0015940">
    <property type="term" value="P:pantothenate biosynthetic process"/>
    <property type="evidence" value="ECO:0007669"/>
    <property type="project" value="UniProtKB-UniPathway"/>
</dbReference>
<evidence type="ECO:0000259" key="13">
    <source>
        <dbReference type="Pfam" id="PF08546"/>
    </source>
</evidence>
<dbReference type="Gene3D" id="1.10.1040.10">
    <property type="entry name" value="N-(1-d-carboxylethyl)-l-norvaline Dehydrogenase, domain 2"/>
    <property type="match status" value="1"/>
</dbReference>
<feature type="domain" description="Ketopantoate reductase C-terminal" evidence="13">
    <location>
        <begin position="176"/>
        <end position="288"/>
    </location>
</feature>
<dbReference type="InterPro" id="IPR013328">
    <property type="entry name" value="6PGD_dom2"/>
</dbReference>
<reference evidence="14 15" key="1">
    <citation type="submission" date="2016-10" db="EMBL/GenBank/DDBJ databases">
        <authorList>
            <person name="de Groot N.N."/>
        </authorList>
    </citation>
    <scope>NUCLEOTIDE SEQUENCE [LARGE SCALE GENOMIC DNA]</scope>
    <source>
        <strain evidence="14 15">CGMCC 1.6502</strain>
    </source>
</reference>
<evidence type="ECO:0000256" key="4">
    <source>
        <dbReference type="ARBA" id="ARBA00013014"/>
    </source>
</evidence>
<sequence length="297" mass="33075">MKIGIIGGGAIGLLTAGYLCSGNHQVTVYVKRGIQKQKINENGIKLLPVDKTYWVKALHISEIEQEDLLIVTVKQYHVQDVFQEIAVLPSVPFVFLQNGMGHIDTMKELSQHHSVFAGVLEHGAVRINEHTVEHTGKGLMRLASMQSYHREAVWLADKISLPGFPVTAEEEWFAMLADKLVINAVINPLTALFHVQNGEVIGNRELNRIARKLCQETCQVLNLNAERQWERVSSVCRQTAKNHSSMKKDVESGNRTEIDGISGFLVEQAAEAVIPYTSFVYRSIKALEALSKGDSYA</sequence>
<comment type="similarity">
    <text evidence="3 11">Belongs to the ketopantoate reductase family.</text>
</comment>
<evidence type="ECO:0000256" key="7">
    <source>
        <dbReference type="ARBA" id="ARBA00022857"/>
    </source>
</evidence>
<keyword evidence="7 11" id="KW-0521">NADP</keyword>
<dbReference type="SUPFAM" id="SSF51735">
    <property type="entry name" value="NAD(P)-binding Rossmann-fold domains"/>
    <property type="match status" value="1"/>
</dbReference>
<evidence type="ECO:0000256" key="5">
    <source>
        <dbReference type="ARBA" id="ARBA00019465"/>
    </source>
</evidence>
<evidence type="ECO:0000256" key="8">
    <source>
        <dbReference type="ARBA" id="ARBA00023002"/>
    </source>
</evidence>
<dbReference type="GO" id="GO:0008677">
    <property type="term" value="F:2-dehydropantoate 2-reductase activity"/>
    <property type="evidence" value="ECO:0007669"/>
    <property type="project" value="UniProtKB-EC"/>
</dbReference>
<evidence type="ECO:0000256" key="3">
    <source>
        <dbReference type="ARBA" id="ARBA00007870"/>
    </source>
</evidence>
<comment type="catalytic activity">
    <reaction evidence="10 11">
        <text>(R)-pantoate + NADP(+) = 2-dehydropantoate + NADPH + H(+)</text>
        <dbReference type="Rhea" id="RHEA:16233"/>
        <dbReference type="ChEBI" id="CHEBI:11561"/>
        <dbReference type="ChEBI" id="CHEBI:15378"/>
        <dbReference type="ChEBI" id="CHEBI:15980"/>
        <dbReference type="ChEBI" id="CHEBI:57783"/>
        <dbReference type="ChEBI" id="CHEBI:58349"/>
        <dbReference type="EC" id="1.1.1.169"/>
    </reaction>
</comment>
<name>A0A1G8W8F7_9BACI</name>
<keyword evidence="8 11" id="KW-0560">Oxidoreductase</keyword>
<dbReference type="Gene3D" id="3.40.50.720">
    <property type="entry name" value="NAD(P)-binding Rossmann-like Domain"/>
    <property type="match status" value="1"/>
</dbReference>
<organism evidence="14 15">
    <name type="scientific">Sediminibacillus albus</name>
    <dbReference type="NCBI Taxonomy" id="407036"/>
    <lineage>
        <taxon>Bacteria</taxon>
        <taxon>Bacillati</taxon>
        <taxon>Bacillota</taxon>
        <taxon>Bacilli</taxon>
        <taxon>Bacillales</taxon>
        <taxon>Bacillaceae</taxon>
        <taxon>Sediminibacillus</taxon>
    </lineage>
</organism>
<keyword evidence="15" id="KW-1185">Reference proteome</keyword>
<dbReference type="PANTHER" id="PTHR43765:SF2">
    <property type="entry name" value="2-DEHYDROPANTOATE 2-REDUCTASE"/>
    <property type="match status" value="1"/>
</dbReference>
<dbReference type="STRING" id="407036.SAMN05216243_0616"/>
<accession>A0A1G8W8F7</accession>
<evidence type="ECO:0000259" key="12">
    <source>
        <dbReference type="Pfam" id="PF02558"/>
    </source>
</evidence>
<evidence type="ECO:0000256" key="10">
    <source>
        <dbReference type="ARBA" id="ARBA00048793"/>
    </source>
</evidence>
<dbReference type="UniPathway" id="UPA00028">
    <property type="reaction ID" value="UER00004"/>
</dbReference>
<dbReference type="InterPro" id="IPR050838">
    <property type="entry name" value="Ketopantoate_reductase"/>
</dbReference>
<evidence type="ECO:0000256" key="9">
    <source>
        <dbReference type="ARBA" id="ARBA00032024"/>
    </source>
</evidence>
<dbReference type="EC" id="1.1.1.169" evidence="4 11"/>
<dbReference type="NCBIfam" id="TIGR00745">
    <property type="entry name" value="apbA_panE"/>
    <property type="match status" value="1"/>
</dbReference>
<dbReference type="RefSeq" id="WP_093210937.1">
    <property type="nucleotide sequence ID" value="NZ_FNFL01000001.1"/>
</dbReference>
<keyword evidence="6 11" id="KW-0566">Pantothenate biosynthesis</keyword>
<dbReference type="AlphaFoldDB" id="A0A1G8W8F7"/>